<evidence type="ECO:0000313" key="3">
    <source>
        <dbReference type="Proteomes" id="UP000784294"/>
    </source>
</evidence>
<feature type="region of interest" description="Disordered" evidence="1">
    <location>
        <begin position="54"/>
        <end position="89"/>
    </location>
</feature>
<gene>
    <name evidence="2" type="ORF">PXEA_LOCUS37287</name>
</gene>
<evidence type="ECO:0000256" key="1">
    <source>
        <dbReference type="SAM" id="MobiDB-lite"/>
    </source>
</evidence>
<dbReference type="Proteomes" id="UP000784294">
    <property type="component" value="Unassembled WGS sequence"/>
</dbReference>
<dbReference type="AlphaFoldDB" id="A0A448XSE7"/>
<reference evidence="2" key="1">
    <citation type="submission" date="2018-11" db="EMBL/GenBank/DDBJ databases">
        <authorList>
            <consortium name="Pathogen Informatics"/>
        </authorList>
    </citation>
    <scope>NUCLEOTIDE SEQUENCE</scope>
</reference>
<organism evidence="2 3">
    <name type="scientific">Protopolystoma xenopodis</name>
    <dbReference type="NCBI Taxonomy" id="117903"/>
    <lineage>
        <taxon>Eukaryota</taxon>
        <taxon>Metazoa</taxon>
        <taxon>Spiralia</taxon>
        <taxon>Lophotrochozoa</taxon>
        <taxon>Platyhelminthes</taxon>
        <taxon>Monogenea</taxon>
        <taxon>Polyopisthocotylea</taxon>
        <taxon>Polystomatidea</taxon>
        <taxon>Polystomatidae</taxon>
        <taxon>Protopolystoma</taxon>
    </lineage>
</organism>
<sequence>MPLRARLLSTGRSASLVRVQLEPRGWANGPSGRVNWALELAHPTTRRLPPSRRLRCQAPADGSNGRPGRGWHSREEPSAARRPRGPEIHPAFKTGRYAVSFDLIAPIHNVHIPNVCICVCLCACVCQVNGARLRLVMTTMTENIRIKVGFRDYQ</sequence>
<feature type="compositionally biased region" description="Basic and acidic residues" evidence="1">
    <location>
        <begin position="72"/>
        <end position="87"/>
    </location>
</feature>
<accession>A0A448XSE7</accession>
<proteinExistence type="predicted"/>
<evidence type="ECO:0000313" key="2">
    <source>
        <dbReference type="EMBL" id="VEL43847.1"/>
    </source>
</evidence>
<name>A0A448XSE7_9PLAT</name>
<comment type="caution">
    <text evidence="2">The sequence shown here is derived from an EMBL/GenBank/DDBJ whole genome shotgun (WGS) entry which is preliminary data.</text>
</comment>
<keyword evidence="3" id="KW-1185">Reference proteome</keyword>
<dbReference type="EMBL" id="CAAALY010285896">
    <property type="protein sequence ID" value="VEL43847.1"/>
    <property type="molecule type" value="Genomic_DNA"/>
</dbReference>
<protein>
    <submittedName>
        <fullName evidence="2">Uncharacterized protein</fullName>
    </submittedName>
</protein>